<dbReference type="Pfam" id="PF13185">
    <property type="entry name" value="GAF_2"/>
    <property type="match status" value="1"/>
</dbReference>
<keyword evidence="1" id="KW-0805">Transcription regulation</keyword>
<dbReference type="AlphaFoldDB" id="A0A3E2MU92"/>
<dbReference type="Proteomes" id="UP000257451">
    <property type="component" value="Unassembled WGS sequence"/>
</dbReference>
<name>A0A3E2MU92_MYCMR</name>
<dbReference type="Gene3D" id="3.30.450.40">
    <property type="match status" value="1"/>
</dbReference>
<reference evidence="4 5" key="1">
    <citation type="journal article" date="2018" name="Sci. Rep.">
        <title>Extensive genomic diversity among Mycobacterium marinum strains revealed by whole genome sequencing.</title>
        <authorList>
            <person name="Das S."/>
            <person name="Pettersson B.M."/>
            <person name="Behra P.R."/>
            <person name="Mallick A."/>
            <person name="Cheramie M."/>
            <person name="Ramesh M."/>
            <person name="Shirreff L."/>
            <person name="DuCote T."/>
            <person name="Dasgupta S."/>
            <person name="Ennis D.G."/>
            <person name="Kirsebom L.A."/>
        </authorList>
    </citation>
    <scope>NUCLEOTIDE SEQUENCE [LARGE SCALE GENOMIC DNA]</scope>
    <source>
        <strain evidence="4 5">Davis1</strain>
    </source>
</reference>
<dbReference type="InterPro" id="IPR029016">
    <property type="entry name" value="GAF-like_dom_sf"/>
</dbReference>
<dbReference type="Pfam" id="PF03861">
    <property type="entry name" value="ANTAR"/>
    <property type="match status" value="1"/>
</dbReference>
<dbReference type="InterPro" id="IPR036388">
    <property type="entry name" value="WH-like_DNA-bd_sf"/>
</dbReference>
<dbReference type="InterPro" id="IPR003018">
    <property type="entry name" value="GAF"/>
</dbReference>
<sequence>MLPTSERWRDDVVASTPGHLCGCPNRVRLHVTIREQLLAAVKGLRGVAAADRLCEACVILIDVDAAAISIVFDGTSSGTLGSSDMAARNYDELQFTLGEGPCLDSVARRIPIAVVDLADPGEFRWPAYGPAMLAHQIRSVYAIPVVVAGEYVGALDLFRAQPGHLSSNDLTSAVAAAELAVVPLLDLMDADLQAAVSDPSSGAWGELNTLCRAEVSQATGMLVAQLDVEPAEALVRLRAHAYSTGRSATDVARDILDRRLKLEAD</sequence>
<evidence type="ECO:0000256" key="1">
    <source>
        <dbReference type="ARBA" id="ARBA00023015"/>
    </source>
</evidence>
<keyword evidence="2" id="KW-0804">Transcription</keyword>
<dbReference type="Gene3D" id="1.10.10.10">
    <property type="entry name" value="Winged helix-like DNA-binding domain superfamily/Winged helix DNA-binding domain"/>
    <property type="match status" value="1"/>
</dbReference>
<organism evidence="4 5">
    <name type="scientific">Mycobacterium marinum</name>
    <dbReference type="NCBI Taxonomy" id="1781"/>
    <lineage>
        <taxon>Bacteria</taxon>
        <taxon>Bacillati</taxon>
        <taxon>Actinomycetota</taxon>
        <taxon>Actinomycetes</taxon>
        <taxon>Mycobacteriales</taxon>
        <taxon>Mycobacteriaceae</taxon>
        <taxon>Mycobacterium</taxon>
        <taxon>Mycobacterium ulcerans group</taxon>
    </lineage>
</organism>
<feature type="domain" description="ANTAR" evidence="3">
    <location>
        <begin position="188"/>
        <end position="256"/>
    </location>
</feature>
<evidence type="ECO:0000313" key="4">
    <source>
        <dbReference type="EMBL" id="RFZ39739.1"/>
    </source>
</evidence>
<protein>
    <submittedName>
        <fullName evidence="4">ANTAR domain protein</fullName>
    </submittedName>
</protein>
<dbReference type="InterPro" id="IPR005561">
    <property type="entry name" value="ANTAR"/>
</dbReference>
<proteinExistence type="predicted"/>
<dbReference type="SUPFAM" id="SSF55781">
    <property type="entry name" value="GAF domain-like"/>
    <property type="match status" value="1"/>
</dbReference>
<gene>
    <name evidence="4" type="ORF">DAVIS_03260</name>
</gene>
<accession>A0A3E2MU92</accession>
<evidence type="ECO:0000313" key="5">
    <source>
        <dbReference type="Proteomes" id="UP000257451"/>
    </source>
</evidence>
<comment type="caution">
    <text evidence="4">The sequence shown here is derived from an EMBL/GenBank/DDBJ whole genome shotgun (WGS) entry which is preliminary data.</text>
</comment>
<dbReference type="EMBL" id="PEDF01000100">
    <property type="protein sequence ID" value="RFZ39739.1"/>
    <property type="molecule type" value="Genomic_DNA"/>
</dbReference>
<evidence type="ECO:0000259" key="3">
    <source>
        <dbReference type="SMART" id="SM01012"/>
    </source>
</evidence>
<dbReference type="GO" id="GO:0003723">
    <property type="term" value="F:RNA binding"/>
    <property type="evidence" value="ECO:0007669"/>
    <property type="project" value="InterPro"/>
</dbReference>
<dbReference type="SMART" id="SM01012">
    <property type="entry name" value="ANTAR"/>
    <property type="match status" value="1"/>
</dbReference>
<evidence type="ECO:0000256" key="2">
    <source>
        <dbReference type="ARBA" id="ARBA00023163"/>
    </source>
</evidence>